<evidence type="ECO:0000313" key="1">
    <source>
        <dbReference type="EMBL" id="CAF4411410.1"/>
    </source>
</evidence>
<evidence type="ECO:0000313" key="3">
    <source>
        <dbReference type="Proteomes" id="UP000681967"/>
    </source>
</evidence>
<feature type="non-terminal residue" evidence="1">
    <location>
        <position position="70"/>
    </location>
</feature>
<name>A0A8S2W0J2_9BILA</name>
<dbReference type="Proteomes" id="UP000681720">
    <property type="component" value="Unassembled WGS sequence"/>
</dbReference>
<dbReference type="EMBL" id="CAJOBJ010164335">
    <property type="protein sequence ID" value="CAF4858392.1"/>
    <property type="molecule type" value="Genomic_DNA"/>
</dbReference>
<dbReference type="AlphaFoldDB" id="A0A8S2W0J2"/>
<organism evidence="1 3">
    <name type="scientific">Rotaria magnacalcarata</name>
    <dbReference type="NCBI Taxonomy" id="392030"/>
    <lineage>
        <taxon>Eukaryota</taxon>
        <taxon>Metazoa</taxon>
        <taxon>Spiralia</taxon>
        <taxon>Gnathifera</taxon>
        <taxon>Rotifera</taxon>
        <taxon>Eurotatoria</taxon>
        <taxon>Bdelloidea</taxon>
        <taxon>Philodinida</taxon>
        <taxon>Philodinidae</taxon>
        <taxon>Rotaria</taxon>
    </lineage>
</organism>
<accession>A0A8S2W0J2</accession>
<dbReference type="EMBL" id="CAJOBH010058056">
    <property type="protein sequence ID" value="CAF4411410.1"/>
    <property type="molecule type" value="Genomic_DNA"/>
</dbReference>
<dbReference type="Proteomes" id="UP000681967">
    <property type="component" value="Unassembled WGS sequence"/>
</dbReference>
<gene>
    <name evidence="1" type="ORF">BYL167_LOCUS32012</name>
    <name evidence="2" type="ORF">GIL414_LOCUS49755</name>
</gene>
<sequence>MFSLQQNIDTYELNVILNDNLPEGIKINIFQEQFSYIDGTLSDNDPQAFGLGCLLYLHEQTNMAIKITKN</sequence>
<comment type="caution">
    <text evidence="1">The sequence shown here is derived from an EMBL/GenBank/DDBJ whole genome shotgun (WGS) entry which is preliminary data.</text>
</comment>
<evidence type="ECO:0000313" key="2">
    <source>
        <dbReference type="EMBL" id="CAF4858392.1"/>
    </source>
</evidence>
<proteinExistence type="predicted"/>
<protein>
    <submittedName>
        <fullName evidence="1">Uncharacterized protein</fullName>
    </submittedName>
</protein>
<reference evidence="1" key="1">
    <citation type="submission" date="2021-02" db="EMBL/GenBank/DDBJ databases">
        <authorList>
            <person name="Nowell W R."/>
        </authorList>
    </citation>
    <scope>NUCLEOTIDE SEQUENCE</scope>
</reference>